<gene>
    <name evidence="1" type="ORF">Tci_930723</name>
</gene>
<name>A0A699XRU2_TANCI</name>
<dbReference type="AlphaFoldDB" id="A0A699XRU2"/>
<feature type="non-terminal residue" evidence="1">
    <location>
        <position position="1"/>
    </location>
</feature>
<sequence>HRAAVVAPDFAQPGAVLDAETEGFDVPHRFFDSRVAGVAARCDQADQVALAQAWGFDQGCHGRTCGSACRQGQGRGKQGVELTP</sequence>
<comment type="caution">
    <text evidence="1">The sequence shown here is derived from an EMBL/GenBank/DDBJ whole genome shotgun (WGS) entry which is preliminary data.</text>
</comment>
<accession>A0A699XRU2</accession>
<reference evidence="1" key="1">
    <citation type="journal article" date="2019" name="Sci. Rep.">
        <title>Draft genome of Tanacetum cinerariifolium, the natural source of mosquito coil.</title>
        <authorList>
            <person name="Yamashiro T."/>
            <person name="Shiraishi A."/>
            <person name="Satake H."/>
            <person name="Nakayama K."/>
        </authorList>
    </citation>
    <scope>NUCLEOTIDE SEQUENCE</scope>
</reference>
<feature type="non-terminal residue" evidence="1">
    <location>
        <position position="84"/>
    </location>
</feature>
<proteinExistence type="predicted"/>
<organism evidence="1">
    <name type="scientific">Tanacetum cinerariifolium</name>
    <name type="common">Dalmatian daisy</name>
    <name type="synonym">Chrysanthemum cinerariifolium</name>
    <dbReference type="NCBI Taxonomy" id="118510"/>
    <lineage>
        <taxon>Eukaryota</taxon>
        <taxon>Viridiplantae</taxon>
        <taxon>Streptophyta</taxon>
        <taxon>Embryophyta</taxon>
        <taxon>Tracheophyta</taxon>
        <taxon>Spermatophyta</taxon>
        <taxon>Magnoliopsida</taxon>
        <taxon>eudicotyledons</taxon>
        <taxon>Gunneridae</taxon>
        <taxon>Pentapetalae</taxon>
        <taxon>asterids</taxon>
        <taxon>campanulids</taxon>
        <taxon>Asterales</taxon>
        <taxon>Asteraceae</taxon>
        <taxon>Asteroideae</taxon>
        <taxon>Anthemideae</taxon>
        <taxon>Anthemidinae</taxon>
        <taxon>Tanacetum</taxon>
    </lineage>
</organism>
<protein>
    <submittedName>
        <fullName evidence="1">Uncharacterized protein</fullName>
    </submittedName>
</protein>
<dbReference type="EMBL" id="BKCJ011857052">
    <property type="protein sequence ID" value="GFD58754.1"/>
    <property type="molecule type" value="Genomic_DNA"/>
</dbReference>
<evidence type="ECO:0000313" key="1">
    <source>
        <dbReference type="EMBL" id="GFD58754.1"/>
    </source>
</evidence>